<sequence>MTDSGLRCPSCGHLSSDVRLSIPDETPRINKLLTSNDRPTQSEERHFQHFVVQGESEIQYLETRMAQVRGLFNNLKTELERATEAVKEYKSMLNPVRRLPFEILREIFLYGAGMRMEAGSHFASSSHSMDVASPPWVYGRVCSSWKEVTVRTPLLWTRIKVV</sequence>
<accession>A0A9P5PQC7</accession>
<dbReference type="Proteomes" id="UP000772434">
    <property type="component" value="Unassembled WGS sequence"/>
</dbReference>
<protein>
    <recommendedName>
        <fullName evidence="4">F-box domain-containing protein</fullName>
    </recommendedName>
</protein>
<evidence type="ECO:0000256" key="1">
    <source>
        <dbReference type="SAM" id="Coils"/>
    </source>
</evidence>
<evidence type="ECO:0000313" key="3">
    <source>
        <dbReference type="Proteomes" id="UP000772434"/>
    </source>
</evidence>
<organism evidence="2 3">
    <name type="scientific">Rhodocollybia butyracea</name>
    <dbReference type="NCBI Taxonomy" id="206335"/>
    <lineage>
        <taxon>Eukaryota</taxon>
        <taxon>Fungi</taxon>
        <taxon>Dikarya</taxon>
        <taxon>Basidiomycota</taxon>
        <taxon>Agaricomycotina</taxon>
        <taxon>Agaricomycetes</taxon>
        <taxon>Agaricomycetidae</taxon>
        <taxon>Agaricales</taxon>
        <taxon>Marasmiineae</taxon>
        <taxon>Omphalotaceae</taxon>
        <taxon>Rhodocollybia</taxon>
    </lineage>
</organism>
<proteinExistence type="predicted"/>
<evidence type="ECO:0008006" key="4">
    <source>
        <dbReference type="Google" id="ProtNLM"/>
    </source>
</evidence>
<dbReference type="OrthoDB" id="3365698at2759"/>
<keyword evidence="3" id="KW-1185">Reference proteome</keyword>
<dbReference type="AlphaFoldDB" id="A0A9P5PQC7"/>
<gene>
    <name evidence="2" type="ORF">BDP27DRAFT_1221074</name>
</gene>
<dbReference type="EMBL" id="JADNRY010000042">
    <property type="protein sequence ID" value="KAF9070229.1"/>
    <property type="molecule type" value="Genomic_DNA"/>
</dbReference>
<keyword evidence="1" id="KW-0175">Coiled coil</keyword>
<evidence type="ECO:0000313" key="2">
    <source>
        <dbReference type="EMBL" id="KAF9070229.1"/>
    </source>
</evidence>
<feature type="coiled-coil region" evidence="1">
    <location>
        <begin position="65"/>
        <end position="92"/>
    </location>
</feature>
<comment type="caution">
    <text evidence="2">The sequence shown here is derived from an EMBL/GenBank/DDBJ whole genome shotgun (WGS) entry which is preliminary data.</text>
</comment>
<reference evidence="2" key="1">
    <citation type="submission" date="2020-11" db="EMBL/GenBank/DDBJ databases">
        <authorList>
            <consortium name="DOE Joint Genome Institute"/>
            <person name="Ahrendt S."/>
            <person name="Riley R."/>
            <person name="Andreopoulos W."/>
            <person name="Labutti K."/>
            <person name="Pangilinan J."/>
            <person name="Ruiz-Duenas F.J."/>
            <person name="Barrasa J.M."/>
            <person name="Sanchez-Garcia M."/>
            <person name="Camarero S."/>
            <person name="Miyauchi S."/>
            <person name="Serrano A."/>
            <person name="Linde D."/>
            <person name="Babiker R."/>
            <person name="Drula E."/>
            <person name="Ayuso-Fernandez I."/>
            <person name="Pacheco R."/>
            <person name="Padilla G."/>
            <person name="Ferreira P."/>
            <person name="Barriuso J."/>
            <person name="Kellner H."/>
            <person name="Castanera R."/>
            <person name="Alfaro M."/>
            <person name="Ramirez L."/>
            <person name="Pisabarro A.G."/>
            <person name="Kuo A."/>
            <person name="Tritt A."/>
            <person name="Lipzen A."/>
            <person name="He G."/>
            <person name="Yan M."/>
            <person name="Ng V."/>
            <person name="Cullen D."/>
            <person name="Martin F."/>
            <person name="Rosso M.-N."/>
            <person name="Henrissat B."/>
            <person name="Hibbett D."/>
            <person name="Martinez A.T."/>
            <person name="Grigoriev I.V."/>
        </authorList>
    </citation>
    <scope>NUCLEOTIDE SEQUENCE</scope>
    <source>
        <strain evidence="2">AH 40177</strain>
    </source>
</reference>
<feature type="non-terminal residue" evidence="2">
    <location>
        <position position="162"/>
    </location>
</feature>
<name>A0A9P5PQC7_9AGAR</name>